<name>A0A1I2SNY9_9GAMM</name>
<evidence type="ECO:0000313" key="1">
    <source>
        <dbReference type="EMBL" id="SFG51916.1"/>
    </source>
</evidence>
<dbReference type="AlphaFoldDB" id="A0A1I2SNY9"/>
<sequence>MPFRPTAEHRRNVKGVIYPLTAAVARRYGIRNDGAYPIGAFYTLHIDNRIWSCVGGIWFRPSDPLTIENRNVKEEDIVLFLRAIESGEPTQLRSGKAVTWEAIPQAEASELPDS</sequence>
<organism evidence="1 2">
    <name type="scientific">Neptunomonas qingdaonensis</name>
    <dbReference type="NCBI Taxonomy" id="1045558"/>
    <lineage>
        <taxon>Bacteria</taxon>
        <taxon>Pseudomonadati</taxon>
        <taxon>Pseudomonadota</taxon>
        <taxon>Gammaproteobacteria</taxon>
        <taxon>Oceanospirillales</taxon>
        <taxon>Oceanospirillaceae</taxon>
        <taxon>Neptunomonas</taxon>
    </lineage>
</organism>
<dbReference type="Proteomes" id="UP000198623">
    <property type="component" value="Unassembled WGS sequence"/>
</dbReference>
<dbReference type="OrthoDB" id="7066581at2"/>
<evidence type="ECO:0000313" key="2">
    <source>
        <dbReference type="Proteomes" id="UP000198623"/>
    </source>
</evidence>
<dbReference type="RefSeq" id="WP_090728404.1">
    <property type="nucleotide sequence ID" value="NZ_FOOU01000008.1"/>
</dbReference>
<proteinExistence type="predicted"/>
<protein>
    <submittedName>
        <fullName evidence="1">Uncharacterized protein</fullName>
    </submittedName>
</protein>
<dbReference type="EMBL" id="FOOU01000008">
    <property type="protein sequence ID" value="SFG51916.1"/>
    <property type="molecule type" value="Genomic_DNA"/>
</dbReference>
<accession>A0A1I2SNY9</accession>
<reference evidence="2" key="1">
    <citation type="submission" date="2016-10" db="EMBL/GenBank/DDBJ databases">
        <authorList>
            <person name="Varghese N."/>
            <person name="Submissions S."/>
        </authorList>
    </citation>
    <scope>NUCLEOTIDE SEQUENCE [LARGE SCALE GENOMIC DNA]</scope>
    <source>
        <strain evidence="2">CGMCC 1.10971</strain>
    </source>
</reference>
<keyword evidence="2" id="KW-1185">Reference proteome</keyword>
<dbReference type="STRING" id="1045558.SAMN05216175_1085"/>
<gene>
    <name evidence="1" type="ORF">SAMN05216175_1085</name>
</gene>